<dbReference type="EMBL" id="UEYP01000026">
    <property type="protein sequence ID" value="SSC66219.1"/>
    <property type="molecule type" value="Genomic_DNA"/>
</dbReference>
<evidence type="ECO:0008006" key="3">
    <source>
        <dbReference type="Google" id="ProtNLM"/>
    </source>
</evidence>
<name>A0A376AEF0_9HYPH</name>
<protein>
    <recommendedName>
        <fullName evidence="3">DUF3800 domain-containing protein</fullName>
    </recommendedName>
</protein>
<accession>A0A376AEF0</accession>
<gene>
    <name evidence="1" type="ORF">RHIZ70_1927</name>
</gene>
<evidence type="ECO:0000313" key="1">
    <source>
        <dbReference type="EMBL" id="SSC66219.1"/>
    </source>
</evidence>
<proteinExistence type="predicted"/>
<sequence length="405" mass="45722">MPNPKIRSCFSTRTQPVLPMRYDLNRGPAMYYYIDESGNTGLNLFDVNQPKLFYGVLGCPANLDVIAEPLLVDLRKELGVERIHAAELGVGRLIRVAKRIADFSKKHDLRFSLLKVTKEDHAVISFYDQVFDSGMNKAVSWHHYFTPLRYPMLIKVAFLFDDQLRKDAWAARKETNSAKSASALVTICNTLLSRVDRLPDARSRELVSGALKWAAANPFEIDYGVGNKDTALQISPNLVGFQQVMQVMAVQSNKKGRSIRKITVDRQTEFNKAQGELASWYESLRAVKHNTDLGPGMPKFDYSMMPEVPPTFTAGDESAGLELVDITLWIAKRLEEKRDVLPELRHLFASQTKRGLVDEVSLDAIDRRWRHLLSLPAPDKALPADLNKHFKDLENERKAIVAALG</sequence>
<dbReference type="Proteomes" id="UP000254764">
    <property type="component" value="Unassembled WGS sequence"/>
</dbReference>
<reference evidence="2" key="1">
    <citation type="submission" date="2018-07" db="EMBL/GenBank/DDBJ databases">
        <authorList>
            <person name="Peiro R."/>
            <person name="Begona"/>
            <person name="Cbmso G."/>
            <person name="Lopez M."/>
            <person name="Gonzalez S."/>
        </authorList>
    </citation>
    <scope>NUCLEOTIDE SEQUENCE [LARGE SCALE GENOMIC DNA]</scope>
</reference>
<dbReference type="Pfam" id="PF12686">
    <property type="entry name" value="DUF3800"/>
    <property type="match status" value="1"/>
</dbReference>
<organism evidence="1 2">
    <name type="scientific">Ciceribacter selenitireducens ATCC BAA-1503</name>
    <dbReference type="NCBI Taxonomy" id="1336235"/>
    <lineage>
        <taxon>Bacteria</taxon>
        <taxon>Pseudomonadati</taxon>
        <taxon>Pseudomonadota</taxon>
        <taxon>Alphaproteobacteria</taxon>
        <taxon>Hyphomicrobiales</taxon>
        <taxon>Rhizobiaceae</taxon>
        <taxon>Ciceribacter</taxon>
    </lineage>
</organism>
<evidence type="ECO:0000313" key="2">
    <source>
        <dbReference type="Proteomes" id="UP000254764"/>
    </source>
</evidence>
<dbReference type="AlphaFoldDB" id="A0A376AEF0"/>
<keyword evidence="2" id="KW-1185">Reference proteome</keyword>
<dbReference type="InterPro" id="IPR024524">
    <property type="entry name" value="DUF3800"/>
</dbReference>